<dbReference type="GO" id="GO:0046872">
    <property type="term" value="F:metal ion binding"/>
    <property type="evidence" value="ECO:0007669"/>
    <property type="project" value="UniProtKB-KW"/>
</dbReference>
<evidence type="ECO:0000256" key="1">
    <source>
        <dbReference type="ARBA" id="ARBA00022723"/>
    </source>
</evidence>
<dbReference type="Proteomes" id="UP000217763">
    <property type="component" value="Chromosome"/>
</dbReference>
<dbReference type="SUPFAM" id="SSF51556">
    <property type="entry name" value="Metallo-dependent hydrolases"/>
    <property type="match status" value="1"/>
</dbReference>
<dbReference type="InterPro" id="IPR011059">
    <property type="entry name" value="Metal-dep_hydrolase_composite"/>
</dbReference>
<keyword evidence="1" id="KW-0479">Metal-binding</keyword>
<dbReference type="FunFam" id="3.20.20.140:FF:000019">
    <property type="entry name" value="Cytosine deaminase"/>
    <property type="match status" value="1"/>
</dbReference>
<dbReference type="RefSeq" id="WP_096779849.1">
    <property type="nucleotide sequence ID" value="NZ_CP012621.1"/>
</dbReference>
<dbReference type="CDD" id="cd01293">
    <property type="entry name" value="Bact_CD"/>
    <property type="match status" value="1"/>
</dbReference>
<dbReference type="InterPro" id="IPR013108">
    <property type="entry name" value="Amidohydro_3"/>
</dbReference>
<dbReference type="Gene3D" id="3.20.20.140">
    <property type="entry name" value="Metal-dependent hydrolases"/>
    <property type="match status" value="1"/>
</dbReference>
<name>A0A291HSA2_9GAMM</name>
<proteinExistence type="predicted"/>
<organism evidence="4 5">
    <name type="scientific">Zobellella denitrificans</name>
    <dbReference type="NCBI Taxonomy" id="347534"/>
    <lineage>
        <taxon>Bacteria</taxon>
        <taxon>Pseudomonadati</taxon>
        <taxon>Pseudomonadota</taxon>
        <taxon>Gammaproteobacteria</taxon>
        <taxon>Aeromonadales</taxon>
        <taxon>Aeromonadaceae</taxon>
        <taxon>Zobellella</taxon>
    </lineage>
</organism>
<dbReference type="NCBIfam" id="NF004636">
    <property type="entry name" value="PRK05985.1"/>
    <property type="match status" value="1"/>
</dbReference>
<dbReference type="Pfam" id="PF07969">
    <property type="entry name" value="Amidohydro_3"/>
    <property type="match status" value="1"/>
</dbReference>
<sequence>MTTTLIRQVRLNGQQQSRDLLIEQGRIGRIEPHITPPPGAHVVEGGHRLALPGFIDGHAHIDKSLWGMDWYVNEVPRELPAIIDNERRFRREQAFDSRRQSERIARQAIRLGTTHIRTHIDVDTEIGLRHMEGVLATRDALAEQIYIETVCFPQSGLLGRPGTRALMEEAIKLGADYVGGIDPSSFERNPVAHLDAVFELAAKYGKGVDLHLHEPGELGAFSVELMTERTRALGMQGKVTISHAFCLGEVDPGYQDRLIAGLAEADIAIATTAPANRQVPPYEKLRAAGVRVAAGNDGIRDTWSPYGNGDMLQRAMLMGLKYRWRQDRELAQALHAITRGGAEVMGLKDYGLEVGCRADLVLLAGQAVAEVIAEPPRERAVFKAGRLVADRGECLF</sequence>
<reference evidence="5" key="1">
    <citation type="submission" date="2015-09" db="EMBL/GenBank/DDBJ databases">
        <authorList>
            <person name="Shao Z."/>
            <person name="Wang L."/>
        </authorList>
    </citation>
    <scope>NUCLEOTIDE SEQUENCE [LARGE SCALE GENOMIC DNA]</scope>
    <source>
        <strain evidence="5">F13-1</strain>
    </source>
</reference>
<evidence type="ECO:0000259" key="3">
    <source>
        <dbReference type="Pfam" id="PF07969"/>
    </source>
</evidence>
<evidence type="ECO:0000313" key="5">
    <source>
        <dbReference type="Proteomes" id="UP000217763"/>
    </source>
</evidence>
<evidence type="ECO:0000256" key="2">
    <source>
        <dbReference type="ARBA" id="ARBA00022801"/>
    </source>
</evidence>
<keyword evidence="2" id="KW-0378">Hydrolase</keyword>
<evidence type="ECO:0000313" key="4">
    <source>
        <dbReference type="EMBL" id="ATG75047.1"/>
    </source>
</evidence>
<dbReference type="KEGG" id="zdf:AN401_15245"/>
<dbReference type="SUPFAM" id="SSF51338">
    <property type="entry name" value="Composite domain of metallo-dependent hydrolases"/>
    <property type="match status" value="1"/>
</dbReference>
<dbReference type="AlphaFoldDB" id="A0A291HSA2"/>
<feature type="domain" description="Amidohydrolase 3" evidence="3">
    <location>
        <begin position="146"/>
        <end position="388"/>
    </location>
</feature>
<dbReference type="InterPro" id="IPR032466">
    <property type="entry name" value="Metal_Hydrolase"/>
</dbReference>
<dbReference type="PANTHER" id="PTHR32027">
    <property type="entry name" value="CYTOSINE DEAMINASE"/>
    <property type="match status" value="1"/>
</dbReference>
<dbReference type="GO" id="GO:0016814">
    <property type="term" value="F:hydrolase activity, acting on carbon-nitrogen (but not peptide) bonds, in cyclic amidines"/>
    <property type="evidence" value="ECO:0007669"/>
    <property type="project" value="UniProtKB-ARBA"/>
</dbReference>
<dbReference type="EMBL" id="CP012621">
    <property type="protein sequence ID" value="ATG75047.1"/>
    <property type="molecule type" value="Genomic_DNA"/>
</dbReference>
<protein>
    <submittedName>
        <fullName evidence="4">Cytosine deaminase</fullName>
    </submittedName>
</protein>
<accession>A0A291HSA2</accession>
<dbReference type="GO" id="GO:0019239">
    <property type="term" value="F:deaminase activity"/>
    <property type="evidence" value="ECO:0007669"/>
    <property type="project" value="UniProtKB-ARBA"/>
</dbReference>
<dbReference type="Gene3D" id="2.30.40.10">
    <property type="entry name" value="Urease, subunit C, domain 1"/>
    <property type="match status" value="1"/>
</dbReference>
<dbReference type="InterPro" id="IPR052349">
    <property type="entry name" value="Metallo-hydrolase_Enzymes"/>
</dbReference>
<dbReference type="PANTHER" id="PTHR32027:SF9">
    <property type="entry name" value="BLL3847 PROTEIN"/>
    <property type="match status" value="1"/>
</dbReference>
<gene>
    <name evidence="4" type="ORF">AN401_15245</name>
</gene>
<keyword evidence="5" id="KW-1185">Reference proteome</keyword>